<dbReference type="AlphaFoldDB" id="A0A0R3WR47"/>
<name>A0A0R3WR47_HYDTA</name>
<organism evidence="4">
    <name type="scientific">Hydatigena taeniaeformis</name>
    <name type="common">Feline tapeworm</name>
    <name type="synonym">Taenia taeniaeformis</name>
    <dbReference type="NCBI Taxonomy" id="6205"/>
    <lineage>
        <taxon>Eukaryota</taxon>
        <taxon>Metazoa</taxon>
        <taxon>Spiralia</taxon>
        <taxon>Lophotrochozoa</taxon>
        <taxon>Platyhelminthes</taxon>
        <taxon>Cestoda</taxon>
        <taxon>Eucestoda</taxon>
        <taxon>Cyclophyllidea</taxon>
        <taxon>Taeniidae</taxon>
        <taxon>Hydatigera</taxon>
    </lineage>
</organism>
<protein>
    <submittedName>
        <fullName evidence="4">Zf-C6H2 domain-containing protein</fullName>
    </submittedName>
</protein>
<reference evidence="2 3" key="2">
    <citation type="submission" date="2018-11" db="EMBL/GenBank/DDBJ databases">
        <authorList>
            <consortium name="Pathogen Informatics"/>
        </authorList>
    </citation>
    <scope>NUCLEOTIDE SEQUENCE [LARGE SCALE GENOMIC DNA]</scope>
</reference>
<proteinExistence type="predicted"/>
<keyword evidence="3" id="KW-1185">Reference proteome</keyword>
<reference evidence="4" key="1">
    <citation type="submission" date="2017-02" db="UniProtKB">
        <authorList>
            <consortium name="WormBaseParasite"/>
        </authorList>
    </citation>
    <scope>IDENTIFICATION</scope>
</reference>
<dbReference type="Proteomes" id="UP000274429">
    <property type="component" value="Unassembled WGS sequence"/>
</dbReference>
<evidence type="ECO:0000313" key="4">
    <source>
        <dbReference type="WBParaSite" id="TTAC_0000323701-mRNA-1"/>
    </source>
</evidence>
<accession>A0A0R3WR47</accession>
<dbReference type="OrthoDB" id="10027956at2759"/>
<gene>
    <name evidence="2" type="ORF">TTAC_LOCUS3222</name>
</gene>
<dbReference type="EMBL" id="UYWX01002089">
    <property type="protein sequence ID" value="VDM22186.1"/>
    <property type="molecule type" value="Genomic_DNA"/>
</dbReference>
<feature type="region of interest" description="Disordered" evidence="1">
    <location>
        <begin position="200"/>
        <end position="229"/>
    </location>
</feature>
<dbReference type="WBParaSite" id="TTAC_0000323701-mRNA-1">
    <property type="protein sequence ID" value="TTAC_0000323701-mRNA-1"/>
    <property type="gene ID" value="TTAC_0000323701"/>
</dbReference>
<evidence type="ECO:0000313" key="2">
    <source>
        <dbReference type="EMBL" id="VDM22186.1"/>
    </source>
</evidence>
<evidence type="ECO:0000256" key="1">
    <source>
        <dbReference type="SAM" id="MobiDB-lite"/>
    </source>
</evidence>
<evidence type="ECO:0000313" key="3">
    <source>
        <dbReference type="Proteomes" id="UP000274429"/>
    </source>
</evidence>
<sequence>MILCCSILQVQFYVDKSWEGPNVEEILGVLGENDDEQTPEEREEVKDNLPLAYLYKRAVPPQPAQSSSALTVATTSVVCTARHCHRPVVQSDDRWDGQFCSVECLLQVCHETFHAAFRGHSKLQQQQQQPEHYLTSTFNNSTDIDFMKEDEEEGEAYLDAHLIGIATPHGNWGLVGTRAPPFPFAQAHTNYSSPFLIPPPPPPPAQTTSNSSMLHHRRLTSSPPRGAQYGKEVLEGAVESRVRDCLAFPVREVGEESG</sequence>